<accession>A0A6J3LY21</accession>
<protein>
    <submittedName>
        <fullName evidence="2">Uncharacterized protein</fullName>
    </submittedName>
</protein>
<name>A0A6J3LY21_9PEZI</name>
<evidence type="ECO:0000313" key="2">
    <source>
        <dbReference type="RefSeq" id="XP_033456573.1"/>
    </source>
</evidence>
<reference evidence="2" key="3">
    <citation type="submission" date="2025-08" db="UniProtKB">
        <authorList>
            <consortium name="RefSeq"/>
        </authorList>
    </citation>
    <scope>IDENTIFICATION</scope>
    <source>
        <strain evidence="2">CBS 342.82</strain>
    </source>
</reference>
<proteinExistence type="predicted"/>
<dbReference type="Proteomes" id="UP000504637">
    <property type="component" value="Unplaced"/>
</dbReference>
<dbReference type="RefSeq" id="XP_033456573.1">
    <property type="nucleotide sequence ID" value="XM_033608837.1"/>
</dbReference>
<reference evidence="2" key="2">
    <citation type="submission" date="2020-04" db="EMBL/GenBank/DDBJ databases">
        <authorList>
            <consortium name="NCBI Genome Project"/>
        </authorList>
    </citation>
    <scope>NUCLEOTIDE SEQUENCE</scope>
    <source>
        <strain evidence="2">CBS 342.82</strain>
    </source>
</reference>
<evidence type="ECO:0000313" key="1">
    <source>
        <dbReference type="Proteomes" id="UP000504637"/>
    </source>
</evidence>
<gene>
    <name evidence="2" type="ORF">K489DRAFT_68630</name>
</gene>
<reference evidence="2" key="1">
    <citation type="submission" date="2020-01" db="EMBL/GenBank/DDBJ databases">
        <authorList>
            <consortium name="DOE Joint Genome Institute"/>
            <person name="Haridas S."/>
            <person name="Albert R."/>
            <person name="Binder M."/>
            <person name="Bloem J."/>
            <person name="Labutti K."/>
            <person name="Salamov A."/>
            <person name="Andreopoulos B."/>
            <person name="Baker S.E."/>
            <person name="Barry K."/>
            <person name="Bills G."/>
            <person name="Bluhm B.H."/>
            <person name="Cannon C."/>
            <person name="Castanera R."/>
            <person name="Culley D.E."/>
            <person name="Daum C."/>
            <person name="Ezra D."/>
            <person name="Gonzalez J.B."/>
            <person name="Henrissat B."/>
            <person name="Kuo A."/>
            <person name="Liang C."/>
            <person name="Lipzen A."/>
            <person name="Lutzoni F."/>
            <person name="Magnuson J."/>
            <person name="Mondo S."/>
            <person name="Nolan M."/>
            <person name="Ohm R."/>
            <person name="Pangilinan J."/>
            <person name="Park H.-J."/>
            <person name="Ramirez L."/>
            <person name="Alfaro M."/>
            <person name="Sun H."/>
            <person name="Tritt A."/>
            <person name="Yoshinaga Y."/>
            <person name="Zwiers L.-H."/>
            <person name="Turgeon B.G."/>
            <person name="Goodwin S.B."/>
            <person name="Spatafora J.W."/>
            <person name="Crous P.W."/>
            <person name="Grigoriev I.V."/>
        </authorList>
    </citation>
    <scope>NUCLEOTIDE SEQUENCE</scope>
    <source>
        <strain evidence="2">CBS 342.82</strain>
    </source>
</reference>
<organism evidence="2">
    <name type="scientific">Dissoconium aciculare CBS 342.82</name>
    <dbReference type="NCBI Taxonomy" id="1314786"/>
    <lineage>
        <taxon>Eukaryota</taxon>
        <taxon>Fungi</taxon>
        <taxon>Dikarya</taxon>
        <taxon>Ascomycota</taxon>
        <taxon>Pezizomycotina</taxon>
        <taxon>Dothideomycetes</taxon>
        <taxon>Dothideomycetidae</taxon>
        <taxon>Mycosphaerellales</taxon>
        <taxon>Dissoconiaceae</taxon>
        <taxon>Dissoconium</taxon>
    </lineage>
</organism>
<keyword evidence="1" id="KW-1185">Reference proteome</keyword>
<sequence>MNSQPQYLGNRAASIDRTRVFPRQRWPGTVRQKKKISPRLQPTGIQKLATRVHMDFASRGSRLSRKSIRCRGLQTTMMMAMTMTKDFDDTEEELRSGGRESMLRSRGIVTFSRLTVRVVNTVQTNSQGEEFQYSGSAGRYSVHRNRICPVI</sequence>
<dbReference type="AlphaFoldDB" id="A0A6J3LY21"/>
<dbReference type="GeneID" id="54366638"/>